<dbReference type="EMBL" id="EU816590">
    <property type="protein sequence ID" value="ACF34103.1"/>
    <property type="molecule type" value="Genomic_DNA"/>
</dbReference>
<protein>
    <recommendedName>
        <fullName evidence="3">PLA2-like domain protein</fullName>
    </recommendedName>
</protein>
<sequence>MRDVQLMNTDDRCGRCGQPFKDGETVIDTLPPVHHTCPNMDASARYRAARNPKHSALGEYLYQFYVAGEAFTAGAQYALDRIVATVDKMRMDHPHTSEYLTHRAADILSGLSFEEFEAD</sequence>
<dbReference type="KEGG" id="vg:6469840"/>
<proteinExistence type="predicted"/>
<evidence type="ECO:0000313" key="2">
    <source>
        <dbReference type="Proteomes" id="UP000002720"/>
    </source>
</evidence>
<dbReference type="GeneID" id="6469840"/>
<organism evidence="1 2">
    <name type="scientific">Mycobacterium phage Boomer</name>
    <dbReference type="NCBI Taxonomy" id="2902893"/>
    <lineage>
        <taxon>Viruses</taxon>
        <taxon>Duplodnaviria</taxon>
        <taxon>Heunggongvirae</taxon>
        <taxon>Uroviricota</taxon>
        <taxon>Caudoviricetes</taxon>
        <taxon>Gracegardnervirinae</taxon>
        <taxon>Cheoctovirus</taxon>
        <taxon>Cheoctovirus boomer</taxon>
        <taxon>Mycobacterium virus Boomer</taxon>
    </lineage>
</organism>
<accession>B5A6P8</accession>
<dbReference type="RefSeq" id="YP_002014257.1">
    <property type="nucleotide sequence ID" value="NC_011054.1"/>
</dbReference>
<evidence type="ECO:0000313" key="1">
    <source>
        <dbReference type="EMBL" id="ACF34103.1"/>
    </source>
</evidence>
<name>B5A6P8_9CAUD</name>
<dbReference type="Proteomes" id="UP000002720">
    <property type="component" value="Segment"/>
</dbReference>
<keyword evidence="2" id="KW-1185">Reference proteome</keyword>
<gene>
    <name evidence="1" type="ORF">BOOMER_41</name>
</gene>
<reference evidence="1 2" key="1">
    <citation type="submission" date="2008-06" db="EMBL/GenBank/DDBJ databases">
        <authorList>
            <person name="Patel M.C."/>
            <person name="Houtz J.M."/>
            <person name="Pedulla M.L."/>
            <person name="Paladin E.C."/>
            <person name="Jacobs-Sera D."/>
            <person name="Hendrix R.W."/>
            <person name="Hatfull G.F."/>
        </authorList>
    </citation>
    <scope>NUCLEOTIDE SEQUENCE [LARGE SCALE GENOMIC DNA]</scope>
</reference>
<evidence type="ECO:0008006" key="3">
    <source>
        <dbReference type="Google" id="ProtNLM"/>
    </source>
</evidence>